<dbReference type="Pfam" id="PF01596">
    <property type="entry name" value="Methyltransf_3"/>
    <property type="match status" value="1"/>
</dbReference>
<gene>
    <name evidence="5" type="primary">yrrM</name>
    <name evidence="4" type="synonym">trmR</name>
    <name evidence="5" type="ORF">XYCOK13_43290</name>
</gene>
<accession>A0A8J4M431</accession>
<dbReference type="EC" id="2.1.1.-" evidence="4"/>
<dbReference type="CDD" id="cd02440">
    <property type="entry name" value="AdoMet_MTases"/>
    <property type="match status" value="1"/>
</dbReference>
<dbReference type="GO" id="GO:0030488">
    <property type="term" value="P:tRNA methylation"/>
    <property type="evidence" value="ECO:0007669"/>
    <property type="project" value="UniProtKB-UniRule"/>
</dbReference>
<feature type="binding site" evidence="4">
    <location>
        <position position="90"/>
    </location>
    <ligand>
        <name>S-adenosyl-L-methionine</name>
        <dbReference type="ChEBI" id="CHEBI:59789"/>
    </ligand>
</feature>
<dbReference type="AlphaFoldDB" id="A0A8J4M431"/>
<proteinExistence type="inferred from homology"/>
<keyword evidence="6" id="KW-1185">Reference proteome</keyword>
<feature type="binding site" evidence="4">
    <location>
        <position position="73"/>
    </location>
    <ligand>
        <name>S-adenosyl-L-methionine</name>
        <dbReference type="ChEBI" id="CHEBI:59789"/>
    </ligand>
</feature>
<dbReference type="PROSITE" id="PS51682">
    <property type="entry name" value="SAM_OMT_I"/>
    <property type="match status" value="1"/>
</dbReference>
<reference evidence="5" key="1">
    <citation type="submission" date="2021-04" db="EMBL/GenBank/DDBJ databases">
        <title>Draft genome sequence of Xylanibacillus composti strain K13.</title>
        <authorList>
            <person name="Uke A."/>
            <person name="Chhe C."/>
            <person name="Baramee S."/>
            <person name="Kosugi A."/>
        </authorList>
    </citation>
    <scope>NUCLEOTIDE SEQUENCE</scope>
    <source>
        <strain evidence="5">K13</strain>
    </source>
</reference>
<dbReference type="Gene3D" id="3.40.50.150">
    <property type="entry name" value="Vaccinia Virus protein VP39"/>
    <property type="match status" value="1"/>
</dbReference>
<dbReference type="InterPro" id="IPR050362">
    <property type="entry name" value="Cation-dep_OMT"/>
</dbReference>
<dbReference type="GO" id="GO:0016300">
    <property type="term" value="F:tRNA (uridine) methyltransferase activity"/>
    <property type="evidence" value="ECO:0007669"/>
    <property type="project" value="UniProtKB-UniRule"/>
</dbReference>
<keyword evidence="2 4" id="KW-0808">Transferase</keyword>
<dbReference type="HAMAP" id="MF_02217">
    <property type="entry name" value="TrmR_methyltr"/>
    <property type="match status" value="1"/>
</dbReference>
<keyword evidence="3 4" id="KW-0949">S-adenosyl-L-methionine</keyword>
<dbReference type="InterPro" id="IPR043675">
    <property type="entry name" value="TrmR_methyltr"/>
</dbReference>
<evidence type="ECO:0000256" key="4">
    <source>
        <dbReference type="HAMAP-Rule" id="MF_02217"/>
    </source>
</evidence>
<feature type="binding site" evidence="4">
    <location>
        <position position="43"/>
    </location>
    <ligand>
        <name>S-adenosyl-L-methionine</name>
        <dbReference type="ChEBI" id="CHEBI:59789"/>
    </ligand>
</feature>
<dbReference type="GO" id="GO:0008757">
    <property type="term" value="F:S-adenosylmethionine-dependent methyltransferase activity"/>
    <property type="evidence" value="ECO:0007669"/>
    <property type="project" value="TreeGrafter"/>
</dbReference>
<keyword evidence="1 4" id="KW-0489">Methyltransferase</keyword>
<dbReference type="PANTHER" id="PTHR10509:SF14">
    <property type="entry name" value="CAFFEOYL-COA O-METHYLTRANSFERASE 3-RELATED"/>
    <property type="match status" value="1"/>
</dbReference>
<dbReference type="EMBL" id="BOVK01000100">
    <property type="protein sequence ID" value="GIQ71505.1"/>
    <property type="molecule type" value="Genomic_DNA"/>
</dbReference>
<evidence type="ECO:0000256" key="3">
    <source>
        <dbReference type="ARBA" id="ARBA00022691"/>
    </source>
</evidence>
<comment type="similarity">
    <text evidence="4">Belongs to the class I-like SAM-binding methyltransferase superfamily. Cation-dependent O-methyltransferase family.</text>
</comment>
<dbReference type="GO" id="GO:0000287">
    <property type="term" value="F:magnesium ion binding"/>
    <property type="evidence" value="ECO:0007669"/>
    <property type="project" value="UniProtKB-UniRule"/>
</dbReference>
<dbReference type="RefSeq" id="WP_213414297.1">
    <property type="nucleotide sequence ID" value="NZ_BOVK01000100.1"/>
</dbReference>
<evidence type="ECO:0000256" key="2">
    <source>
        <dbReference type="ARBA" id="ARBA00022679"/>
    </source>
</evidence>
<evidence type="ECO:0000313" key="6">
    <source>
        <dbReference type="Proteomes" id="UP000677918"/>
    </source>
</evidence>
<dbReference type="InterPro" id="IPR002935">
    <property type="entry name" value="SAM_O-MeTrfase"/>
</dbReference>
<keyword evidence="4" id="KW-0460">Magnesium</keyword>
<organism evidence="5 6">
    <name type="scientific">Xylanibacillus composti</name>
    <dbReference type="NCBI Taxonomy" id="1572762"/>
    <lineage>
        <taxon>Bacteria</taxon>
        <taxon>Bacillati</taxon>
        <taxon>Bacillota</taxon>
        <taxon>Bacilli</taxon>
        <taxon>Bacillales</taxon>
        <taxon>Paenibacillaceae</taxon>
        <taxon>Xylanibacillus</taxon>
    </lineage>
</organism>
<evidence type="ECO:0000313" key="5">
    <source>
        <dbReference type="EMBL" id="GIQ71505.1"/>
    </source>
</evidence>
<dbReference type="PANTHER" id="PTHR10509">
    <property type="entry name" value="O-METHYLTRANSFERASE-RELATED"/>
    <property type="match status" value="1"/>
</dbReference>
<comment type="subunit">
    <text evidence="4">Homodimer.</text>
</comment>
<comment type="caution">
    <text evidence="5">The sequence shown here is derived from an EMBL/GenBank/DDBJ whole genome shotgun (WGS) entry which is preliminary data.</text>
</comment>
<dbReference type="SUPFAM" id="SSF53335">
    <property type="entry name" value="S-adenosyl-L-methionine-dependent methyltransferases"/>
    <property type="match status" value="1"/>
</dbReference>
<feature type="binding site" evidence="4">
    <location>
        <position position="136"/>
    </location>
    <ligand>
        <name>S-adenosyl-L-methionine</name>
        <dbReference type="ChEBI" id="CHEBI:59789"/>
    </ligand>
</feature>
<keyword evidence="4" id="KW-0479">Metal-binding</keyword>
<comment type="catalytic activity">
    <reaction evidence="4">
        <text>5-hydroxyuridine(34) in tRNA + S-adenosyl-L-methionine = 5-methoxyuridine(34) in tRNA + S-adenosyl-L-homocysteine + H(+)</text>
        <dbReference type="Rhea" id="RHEA:60524"/>
        <dbReference type="Rhea" id="RHEA-COMP:13381"/>
        <dbReference type="Rhea" id="RHEA-COMP:15591"/>
        <dbReference type="ChEBI" id="CHEBI:15378"/>
        <dbReference type="ChEBI" id="CHEBI:57856"/>
        <dbReference type="ChEBI" id="CHEBI:59789"/>
        <dbReference type="ChEBI" id="CHEBI:136877"/>
        <dbReference type="ChEBI" id="CHEBI:143860"/>
    </reaction>
</comment>
<feature type="binding site" evidence="4">
    <location>
        <position position="163"/>
    </location>
    <ligand>
        <name>Mg(2+)</name>
        <dbReference type="ChEBI" id="CHEBI:18420"/>
    </ligand>
</feature>
<name>A0A8J4M431_9BACL</name>
<feature type="binding site" evidence="4">
    <location>
        <position position="162"/>
    </location>
    <ligand>
        <name>Mg(2+)</name>
        <dbReference type="ChEBI" id="CHEBI:18420"/>
    </ligand>
</feature>
<dbReference type="InterPro" id="IPR029063">
    <property type="entry name" value="SAM-dependent_MTases_sf"/>
</dbReference>
<dbReference type="Proteomes" id="UP000677918">
    <property type="component" value="Unassembled WGS sequence"/>
</dbReference>
<feature type="binding site" evidence="4">
    <location>
        <begin position="118"/>
        <end position="119"/>
    </location>
    <ligand>
        <name>S-adenosyl-L-methionine</name>
        <dbReference type="ChEBI" id="CHEBI:59789"/>
    </ligand>
</feature>
<feature type="binding site" evidence="4">
    <location>
        <position position="136"/>
    </location>
    <ligand>
        <name>Mg(2+)</name>
        <dbReference type="ChEBI" id="CHEBI:18420"/>
    </ligand>
</feature>
<comment type="function">
    <text evidence="4">Catalyzes the methylation of 5-hydroxyuridine (ho5U) to form 5-methoxyuridine (mo5U) at position 34 in tRNAs.</text>
</comment>
<sequence length="218" mass="24152">MEIGWGRVNAYVEQLLDKQEVWGSRPTLLRLEREGREEGIPNIQRSGISLIRLLLQLTAPKRILEVGTAIGYSTIHMAMAAPDAEIVTLELDAERAARAERNFVEAGVGDRVRCIQGDALQTLEEIEGPFDVLFIDAAKGKYAEFLQLALPKLKSGGWVASDNVLFRGLAAMTEAEVPDKRRAMIRKLQSYNEMLSTHPELETLIVPAGDGVAVSRKR</sequence>
<protein>
    <recommendedName>
        <fullName evidence="4">tRNA 5-hydroxyuridine methyltransferase</fullName>
        <ecNumber evidence="4">2.1.1.-</ecNumber>
    </recommendedName>
    <alternativeName>
        <fullName evidence="4">ho5U methyltransferase</fullName>
    </alternativeName>
</protein>
<dbReference type="GO" id="GO:0008171">
    <property type="term" value="F:O-methyltransferase activity"/>
    <property type="evidence" value="ECO:0007669"/>
    <property type="project" value="InterPro"/>
</dbReference>
<evidence type="ECO:0000256" key="1">
    <source>
        <dbReference type="ARBA" id="ARBA00022603"/>
    </source>
</evidence>
<keyword evidence="4" id="KW-0819">tRNA processing</keyword>